<name>A0A4V1IZT3_ROZAC</name>
<reference evidence="2" key="1">
    <citation type="journal article" date="2018" name="Nat. Microbiol.">
        <title>Leveraging single-cell genomics to expand the fungal tree of life.</title>
        <authorList>
            <person name="Ahrendt S.R."/>
            <person name="Quandt C.A."/>
            <person name="Ciobanu D."/>
            <person name="Clum A."/>
            <person name="Salamov A."/>
            <person name="Andreopoulos B."/>
            <person name="Cheng J.F."/>
            <person name="Woyke T."/>
            <person name="Pelin A."/>
            <person name="Henrissat B."/>
            <person name="Reynolds N.K."/>
            <person name="Benny G.L."/>
            <person name="Smith M.E."/>
            <person name="James T.Y."/>
            <person name="Grigoriev I.V."/>
        </authorList>
    </citation>
    <scope>NUCLEOTIDE SEQUENCE [LARGE SCALE GENOMIC DNA]</scope>
    <source>
        <strain evidence="2">CSF55</strain>
    </source>
</reference>
<organism evidence="1 2">
    <name type="scientific">Rozella allomycis (strain CSF55)</name>
    <dbReference type="NCBI Taxonomy" id="988480"/>
    <lineage>
        <taxon>Eukaryota</taxon>
        <taxon>Fungi</taxon>
        <taxon>Fungi incertae sedis</taxon>
        <taxon>Cryptomycota</taxon>
        <taxon>Cryptomycota incertae sedis</taxon>
        <taxon>Rozella</taxon>
    </lineage>
</organism>
<dbReference type="AlphaFoldDB" id="A0A4V1IZT3"/>
<evidence type="ECO:0000313" key="1">
    <source>
        <dbReference type="EMBL" id="RKP19159.1"/>
    </source>
</evidence>
<accession>A0A4V1IZT3</accession>
<sequence>MIANPIPDFPSYDQFRSLTKRSIENDDHDTLKELICKRWISIDNTLFAVVHAISLKKYDLAKEIVYMNPAGLFMPSLDAENLKKLIPEDIDFESNDPKHIESKTNALNDIDFVFSEIILPLKEEVPFIYKGGKFDFRNAWINNEEMIREIYLGYSSVPIKKISKFSNFLKTKIKLFFEDAVSIFARGNGERDRVILDRILSYGEVQISKELVKKAKLQLRKDMFDFLAERCPDSKKLTYEFSVEEISEAFLNNPCSKFETLYNMKFGKEGLSNAIKDAYVWNGLRVFYLMNADPVKLELKSAKTKKGVVDLSTLPSIFYGYFLKGNYVMLRSDPSNFIQFNHKNNSLEMKNVGRLEDYFNDGIKSLPIHYFEVKNMKSLKKSNSSYSDIIITFGGAAELRFHKINN</sequence>
<protein>
    <submittedName>
        <fullName evidence="1">Uncharacterized protein</fullName>
    </submittedName>
</protein>
<dbReference type="EMBL" id="ML005281">
    <property type="protein sequence ID" value="RKP19159.1"/>
    <property type="molecule type" value="Genomic_DNA"/>
</dbReference>
<evidence type="ECO:0000313" key="2">
    <source>
        <dbReference type="Proteomes" id="UP000281549"/>
    </source>
</evidence>
<proteinExistence type="predicted"/>
<dbReference type="Proteomes" id="UP000281549">
    <property type="component" value="Unassembled WGS sequence"/>
</dbReference>
<gene>
    <name evidence="1" type="ORF">ROZALSC1DRAFT_29214</name>
</gene>